<dbReference type="GO" id="GO:0006979">
    <property type="term" value="P:response to oxidative stress"/>
    <property type="evidence" value="ECO:0007669"/>
    <property type="project" value="InterPro"/>
</dbReference>
<dbReference type="PROSITE" id="PS00086">
    <property type="entry name" value="CYTOCHROME_P450"/>
    <property type="match status" value="1"/>
</dbReference>
<dbReference type="Pfam" id="PF00067">
    <property type="entry name" value="p450"/>
    <property type="match status" value="1"/>
</dbReference>
<organism evidence="7 8">
    <name type="scientific">Lachnellula suecica</name>
    <dbReference type="NCBI Taxonomy" id="602035"/>
    <lineage>
        <taxon>Eukaryota</taxon>
        <taxon>Fungi</taxon>
        <taxon>Dikarya</taxon>
        <taxon>Ascomycota</taxon>
        <taxon>Pezizomycotina</taxon>
        <taxon>Leotiomycetes</taxon>
        <taxon>Helotiales</taxon>
        <taxon>Lachnaceae</taxon>
        <taxon>Lachnellula</taxon>
    </lineage>
</organism>
<evidence type="ECO:0000256" key="1">
    <source>
        <dbReference type="ARBA" id="ARBA00000699"/>
    </source>
</evidence>
<dbReference type="OrthoDB" id="823504at2759"/>
<evidence type="ECO:0000256" key="2">
    <source>
        <dbReference type="ARBA" id="ARBA00010617"/>
    </source>
</evidence>
<dbReference type="GO" id="GO:0005506">
    <property type="term" value="F:iron ion binding"/>
    <property type="evidence" value="ECO:0007669"/>
    <property type="project" value="InterPro"/>
</dbReference>
<evidence type="ECO:0000256" key="5">
    <source>
        <dbReference type="RuleBase" id="RU000461"/>
    </source>
</evidence>
<dbReference type="SUPFAM" id="SSF48264">
    <property type="entry name" value="Cytochrome P450"/>
    <property type="match status" value="1"/>
</dbReference>
<dbReference type="InterPro" id="IPR010255">
    <property type="entry name" value="Haem_peroxidase_sf"/>
</dbReference>
<dbReference type="Proteomes" id="UP000469558">
    <property type="component" value="Unassembled WGS sequence"/>
</dbReference>
<protein>
    <submittedName>
        <fullName evidence="7">Psi-producing oxygenase A</fullName>
    </submittedName>
</protein>
<dbReference type="SUPFAM" id="SSF48113">
    <property type="entry name" value="Heme-dependent peroxidases"/>
    <property type="match status" value="1"/>
</dbReference>
<evidence type="ECO:0000256" key="4">
    <source>
        <dbReference type="ARBA" id="ARBA00023004"/>
    </source>
</evidence>
<comment type="similarity">
    <text evidence="2 5">Belongs to the cytochrome P450 family.</text>
</comment>
<dbReference type="PANTHER" id="PTHR46696:SF1">
    <property type="entry name" value="CYTOCHROME P450 YJIB-RELATED"/>
    <property type="match status" value="1"/>
</dbReference>
<comment type="catalytic activity">
    <reaction evidence="1">
        <text>(9Z,12Z)-octadecadienoate + O2 = (8R,9Z,12Z)-8-hydroperoxyoctadeca-9,12-dienoate</text>
        <dbReference type="Rhea" id="RHEA:25395"/>
        <dbReference type="ChEBI" id="CHEBI:15379"/>
        <dbReference type="ChEBI" id="CHEBI:30245"/>
        <dbReference type="ChEBI" id="CHEBI:58659"/>
        <dbReference type="EC" id="1.13.11.60"/>
    </reaction>
</comment>
<comment type="caution">
    <text evidence="7">The sequence shown here is derived from an EMBL/GenBank/DDBJ whole genome shotgun (WGS) entry which is preliminary data.</text>
</comment>
<evidence type="ECO:0000256" key="3">
    <source>
        <dbReference type="ARBA" id="ARBA00022723"/>
    </source>
</evidence>
<keyword evidence="5" id="KW-0503">Monooxygenase</keyword>
<keyword evidence="3 5" id="KW-0479">Metal-binding</keyword>
<keyword evidence="5" id="KW-0560">Oxidoreductase</keyword>
<evidence type="ECO:0000313" key="7">
    <source>
        <dbReference type="EMBL" id="TVY84744.1"/>
    </source>
</evidence>
<gene>
    <name evidence="7" type="primary">ppoA_2</name>
    <name evidence="7" type="ORF">LSUE1_G000963</name>
</gene>
<dbReference type="CDD" id="cd20612">
    <property type="entry name" value="CYP_LDS-like_C"/>
    <property type="match status" value="1"/>
</dbReference>
<dbReference type="InterPro" id="IPR017972">
    <property type="entry name" value="Cyt_P450_CS"/>
</dbReference>
<keyword evidence="8" id="KW-1185">Reference proteome</keyword>
<dbReference type="EMBL" id="QGMK01000058">
    <property type="protein sequence ID" value="TVY84744.1"/>
    <property type="molecule type" value="Genomic_DNA"/>
</dbReference>
<dbReference type="PANTHER" id="PTHR46696">
    <property type="entry name" value="P450, PUTATIVE (EUROFUNG)-RELATED"/>
    <property type="match status" value="1"/>
</dbReference>
<dbReference type="Gene3D" id="1.10.640.10">
    <property type="entry name" value="Haem peroxidase domain superfamily, animal type"/>
    <property type="match status" value="1"/>
</dbReference>
<sequence length="610" mass="67642">MVELYPGLFIQDGKPRMDPGCGGCPPYIVGRAVFSDAVSLVRSDRFYTIDYTPTSLTNWGFQEVQQDPKTLGGSMFYKLIQRGVPGWFPYNSLHVMQPMFTKKMNETIAKELKTIWQYTLADPAPPPNPIIVVKNSTSMQLLNNQDAFKVIWANSLNSMFPNKDYSGFMLGADLPANTAQRKLMGAAIYGIKDLKKVLADFIANTGADCLKAESLNLYKDFIAIPVNARLMSDLFFLDLKTPENPDGSLKTSEIYKALLDVRTFGFNNNDYALAWNRRRWAADGATVMTKSTDITVGQVARDNNHAPKFLSNLMPAEKTTRRHLEKTGSLRSYGRIIVEGLLKAGKTPTEVSEVNWLTAVAGVGVVVGMFSDVLGFFMKVENASLWSQIQDFAASNTPDFDARIRDFVVEAQRLTSAQKDVRICVKPTTIDGTVFTPGSIAILLLGEAGRDPTAVPNPMSFQPGRPEQAQQSFGWGPHQCLGREIALSYLTGMVKLAAGLRNLRPAPGEMGVLKQIRVGTDRCYLNDNWSYLTFDPTSKLLSYLRSWKFHYDGYGKGVTTTPPSMTATQQEYDHAIYELGKTLRKQAEGDAPAGLSLNPFKTQETKKNSL</sequence>
<dbReference type="GO" id="GO:0020037">
    <property type="term" value="F:heme binding"/>
    <property type="evidence" value="ECO:0007669"/>
    <property type="project" value="InterPro"/>
</dbReference>
<keyword evidence="4 5" id="KW-0408">Iron</keyword>
<dbReference type="InterPro" id="IPR037120">
    <property type="entry name" value="Haem_peroxidase_sf_animal"/>
</dbReference>
<dbReference type="AlphaFoldDB" id="A0A8T9CLP7"/>
<dbReference type="InterPro" id="IPR036396">
    <property type="entry name" value="Cyt_P450_sf"/>
</dbReference>
<accession>A0A8T9CLP7</accession>
<reference evidence="7 8" key="1">
    <citation type="submission" date="2018-05" db="EMBL/GenBank/DDBJ databases">
        <title>Genome sequencing and assembly of the regulated plant pathogen Lachnellula willkommii and related sister species for the development of diagnostic species identification markers.</title>
        <authorList>
            <person name="Giroux E."/>
            <person name="Bilodeau G."/>
        </authorList>
    </citation>
    <scope>NUCLEOTIDE SEQUENCE [LARGE SCALE GENOMIC DNA]</scope>
    <source>
        <strain evidence="7 8">CBS 268.59</strain>
    </source>
</reference>
<dbReference type="GO" id="GO:0004601">
    <property type="term" value="F:peroxidase activity"/>
    <property type="evidence" value="ECO:0007669"/>
    <property type="project" value="InterPro"/>
</dbReference>
<evidence type="ECO:0000313" key="8">
    <source>
        <dbReference type="Proteomes" id="UP000469558"/>
    </source>
</evidence>
<name>A0A8T9CLP7_9HELO</name>
<dbReference type="InterPro" id="IPR001128">
    <property type="entry name" value="Cyt_P450"/>
</dbReference>
<evidence type="ECO:0000256" key="6">
    <source>
        <dbReference type="SAM" id="MobiDB-lite"/>
    </source>
</evidence>
<dbReference type="Gene3D" id="1.10.630.10">
    <property type="entry name" value="Cytochrome P450"/>
    <property type="match status" value="1"/>
</dbReference>
<proteinExistence type="inferred from homology"/>
<dbReference type="GO" id="GO:0004497">
    <property type="term" value="F:monooxygenase activity"/>
    <property type="evidence" value="ECO:0007669"/>
    <property type="project" value="UniProtKB-KW"/>
</dbReference>
<keyword evidence="5" id="KW-0349">Heme</keyword>
<dbReference type="GO" id="GO:0052878">
    <property type="term" value="F:linoleate 8R-lipoxygenase activity"/>
    <property type="evidence" value="ECO:0007669"/>
    <property type="project" value="UniProtKB-EC"/>
</dbReference>
<feature type="region of interest" description="Disordered" evidence="6">
    <location>
        <begin position="588"/>
        <end position="610"/>
    </location>
</feature>
<dbReference type="GO" id="GO:0016705">
    <property type="term" value="F:oxidoreductase activity, acting on paired donors, with incorporation or reduction of molecular oxygen"/>
    <property type="evidence" value="ECO:0007669"/>
    <property type="project" value="InterPro"/>
</dbReference>